<dbReference type="EMBL" id="PRLP01000127">
    <property type="protein sequence ID" value="PPC74816.1"/>
    <property type="molecule type" value="Genomic_DNA"/>
</dbReference>
<proteinExistence type="inferred from homology"/>
<dbReference type="Pfam" id="PF06794">
    <property type="entry name" value="UPF0270"/>
    <property type="match status" value="1"/>
</dbReference>
<evidence type="ECO:0008006" key="4">
    <source>
        <dbReference type="Google" id="ProtNLM"/>
    </source>
</evidence>
<sequence length="86" mass="9702">MIVPWQSLSAEALQGIIEEFVSRSGTDYGEYEFSLADKVAQIKRALNEGSVLIVWSELTQQVNLMSREEWSRNASTISAANDEDYQ</sequence>
<evidence type="ECO:0000256" key="1">
    <source>
        <dbReference type="ARBA" id="ARBA00006450"/>
    </source>
</evidence>
<dbReference type="SUPFAM" id="SSF118001">
    <property type="entry name" value="YehU-like"/>
    <property type="match status" value="1"/>
</dbReference>
<dbReference type="AlphaFoldDB" id="A0A2S5KKF4"/>
<accession>A0A2S5KKF4</accession>
<comment type="similarity">
    <text evidence="1">Belongs to the UPF0270 family.</text>
</comment>
<dbReference type="NCBIfam" id="NF003438">
    <property type="entry name" value="PRK04966.1"/>
    <property type="match status" value="1"/>
</dbReference>
<dbReference type="Proteomes" id="UP000238196">
    <property type="component" value="Unassembled WGS sequence"/>
</dbReference>
<dbReference type="PIRSF" id="PIRSF006169">
    <property type="entry name" value="UCP006169"/>
    <property type="match status" value="1"/>
</dbReference>
<evidence type="ECO:0000313" key="3">
    <source>
        <dbReference type="Proteomes" id="UP000238196"/>
    </source>
</evidence>
<organism evidence="2 3">
    <name type="scientific">Proteobacteria bacterium 228</name>
    <dbReference type="NCBI Taxonomy" id="2083153"/>
    <lineage>
        <taxon>Bacteria</taxon>
        <taxon>Pseudomonadati</taxon>
        <taxon>Pseudomonadota</taxon>
    </lineage>
</organism>
<dbReference type="OrthoDB" id="5295691at2"/>
<dbReference type="Gene3D" id="1.10.10.610">
    <property type="entry name" value="YehU-like"/>
    <property type="match status" value="1"/>
</dbReference>
<name>A0A2S5KKF4_9PROT</name>
<dbReference type="InterPro" id="IPR010648">
    <property type="entry name" value="UPF0270"/>
</dbReference>
<comment type="caution">
    <text evidence="2">The sequence shown here is derived from an EMBL/GenBank/DDBJ whole genome shotgun (WGS) entry which is preliminary data.</text>
</comment>
<dbReference type="InterPro" id="IPR036685">
    <property type="entry name" value="YehU-like_sf"/>
</dbReference>
<evidence type="ECO:0000313" key="2">
    <source>
        <dbReference type="EMBL" id="PPC74816.1"/>
    </source>
</evidence>
<gene>
    <name evidence="2" type="ORF">C4K68_24135</name>
</gene>
<reference evidence="2 3" key="1">
    <citation type="submission" date="2018-02" db="EMBL/GenBank/DDBJ databases">
        <title>novel marine gammaproteobacteria from coastal saline agro ecosystem.</title>
        <authorList>
            <person name="Krishnan R."/>
            <person name="Ramesh Kumar N."/>
        </authorList>
    </citation>
    <scope>NUCLEOTIDE SEQUENCE [LARGE SCALE GENOMIC DNA]</scope>
    <source>
        <strain evidence="2 3">228</strain>
    </source>
</reference>
<protein>
    <recommendedName>
        <fullName evidence="4">YheU family protein</fullName>
    </recommendedName>
</protein>